<keyword evidence="20" id="KW-1185">Reference proteome</keyword>
<dbReference type="PROSITE" id="PS51873">
    <property type="entry name" value="TRIAD"/>
    <property type="match status" value="1"/>
</dbReference>
<accession>A0ABR3YVP5</accession>
<dbReference type="Pfam" id="PF01485">
    <property type="entry name" value="IBR"/>
    <property type="match status" value="1"/>
</dbReference>
<dbReference type="InterPro" id="IPR036249">
    <property type="entry name" value="Thioredoxin-like_sf"/>
</dbReference>
<evidence type="ECO:0000256" key="4">
    <source>
        <dbReference type="ARBA" id="ARBA00022559"/>
    </source>
</evidence>
<evidence type="ECO:0000256" key="14">
    <source>
        <dbReference type="PROSITE-ProRule" id="PRU00175"/>
    </source>
</evidence>
<feature type="region of interest" description="Disordered" evidence="15">
    <location>
        <begin position="179"/>
        <end position="209"/>
    </location>
</feature>
<dbReference type="PROSITE" id="PS51352">
    <property type="entry name" value="THIOREDOXIN_2"/>
    <property type="match status" value="1"/>
</dbReference>
<dbReference type="Pfam" id="PF19422">
    <property type="entry name" value="Ariadne"/>
    <property type="match status" value="1"/>
</dbReference>
<dbReference type="InterPro" id="IPR013083">
    <property type="entry name" value="Znf_RING/FYVE/PHD"/>
</dbReference>
<proteinExistence type="inferred from homology"/>
<dbReference type="SUPFAM" id="SSF57850">
    <property type="entry name" value="RING/U-box"/>
    <property type="match status" value="3"/>
</dbReference>
<feature type="region of interest" description="Disordered" evidence="15">
    <location>
        <begin position="221"/>
        <end position="289"/>
    </location>
</feature>
<evidence type="ECO:0000313" key="19">
    <source>
        <dbReference type="EMBL" id="KAL1892449.1"/>
    </source>
</evidence>
<feature type="compositionally biased region" description="Low complexity" evidence="15">
    <location>
        <begin position="267"/>
        <end position="288"/>
    </location>
</feature>
<keyword evidence="9" id="KW-0833">Ubl conjugation pathway</keyword>
<keyword evidence="8 14" id="KW-0863">Zinc-finger</keyword>
<dbReference type="Pfam" id="PF08534">
    <property type="entry name" value="Redoxin"/>
    <property type="match status" value="1"/>
</dbReference>
<evidence type="ECO:0000313" key="20">
    <source>
        <dbReference type="Proteomes" id="UP001583280"/>
    </source>
</evidence>
<dbReference type="InterPro" id="IPR045840">
    <property type="entry name" value="Ariadne"/>
</dbReference>
<evidence type="ECO:0000256" key="7">
    <source>
        <dbReference type="ARBA" id="ARBA00022737"/>
    </source>
</evidence>
<evidence type="ECO:0000259" key="17">
    <source>
        <dbReference type="PROSITE" id="PS51352"/>
    </source>
</evidence>
<sequence>MSLFRSSVLRFAAAAGPRPAATRAFSSSAQRFVKVGDAVPDLEVLCEDSPGNKVNLRDEFASDNGVIIGVPAAFSGACSSSHVPSYMNHPKLKQAGQVFVVSVNDAFVMKAWHDQMDPAKQTKIRFLGDPSGAFTRALELDFDSKAIFGNDRSKRYALVIENGKVAKAFVEPDNIGTTATHLPTIPSLTRKRKAAEASQTASSPSHKKIAGASAALITTSPDSSSFLETTSTTSSTDSPTSPPNNLYSTSASVPPISVPIATATSCPPDSLAAPPSTSTPIPSNNDTNMYSDDEEVEYLSLSSDDDIMIDDDDSNGDIEIESGDDFDVYQPDADFTTDKASEAQKYTDVVYKVKLPVDLKKQQDNDISEVNMILDLGRDEVAILLRRFRWNKERLIEDYMDRPNKVLEDAGFASSSNIPLKIQTIPRFTCEICFDDEPDLESFAMKCEHRFCVSCYRQYLTQKIRGEGEAARIQCPHEGCRRILDAYSLNLLVTADLKDRYHSLLDRTYVEDSNKAKWCPAPDCPNAVECSIKRKDLDRIVPSVACLCGYRFCYGCLLGDHQPAPCDLVKRWLKKCADDSETANWISAHTKECPQCNSTIEKNGGCNHMTCRKCRYEFCWMCMGPWNEHGTSWYNCNRYEEKSGAEARDAQAKSRVSLQRYLHYYNRYANHEQSARLDKELAIRIENKMVQLQAASGLSWVEVQYLKSASQAVETCRETLKWTYAFAYYLARNNTTEMFEDNQKDLEMAVEALSHMFEKPVAELADPKQKTDIMDKTAYCNKRRVILLEYAAETLAKGRWTFNMTNEPITIQGGTTTSAAAPPYGTVTPA</sequence>
<evidence type="ECO:0000256" key="5">
    <source>
        <dbReference type="ARBA" id="ARBA00022679"/>
    </source>
</evidence>
<dbReference type="Pfam" id="PF00097">
    <property type="entry name" value="zf-C3HC4"/>
    <property type="match status" value="1"/>
</dbReference>
<keyword evidence="7" id="KW-0677">Repeat</keyword>
<dbReference type="Gene3D" id="3.30.40.10">
    <property type="entry name" value="Zinc/RING finger domain, C3HC4 (zinc finger)"/>
    <property type="match status" value="1"/>
</dbReference>
<protein>
    <recommendedName>
        <fullName evidence="3">RBR-type E3 ubiquitin transferase</fullName>
        <ecNumber evidence="3">2.3.2.31</ecNumber>
    </recommendedName>
</protein>
<evidence type="ECO:0000256" key="10">
    <source>
        <dbReference type="ARBA" id="ARBA00022833"/>
    </source>
</evidence>
<feature type="compositionally biased region" description="Low complexity" evidence="15">
    <location>
        <begin position="223"/>
        <end position="239"/>
    </location>
</feature>
<evidence type="ECO:0000256" key="1">
    <source>
        <dbReference type="ARBA" id="ARBA00001798"/>
    </source>
</evidence>
<dbReference type="CDD" id="cd16625">
    <property type="entry name" value="RING-HC_RBR_HEL2-like"/>
    <property type="match status" value="1"/>
</dbReference>
<evidence type="ECO:0000256" key="2">
    <source>
        <dbReference type="ARBA" id="ARBA00010505"/>
    </source>
</evidence>
<evidence type="ECO:0000256" key="13">
    <source>
        <dbReference type="ARBA" id="ARBA00023284"/>
    </source>
</evidence>
<dbReference type="InterPro" id="IPR013740">
    <property type="entry name" value="Redoxin"/>
</dbReference>
<feature type="domain" description="Thioredoxin" evidence="17">
    <location>
        <begin position="33"/>
        <end position="200"/>
    </location>
</feature>
<evidence type="ECO:0000256" key="6">
    <source>
        <dbReference type="ARBA" id="ARBA00022723"/>
    </source>
</evidence>
<feature type="domain" description="RING-type" evidence="16">
    <location>
        <begin position="430"/>
        <end position="476"/>
    </location>
</feature>
<dbReference type="InterPro" id="IPR037944">
    <property type="entry name" value="PRX5-like"/>
</dbReference>
<dbReference type="InterPro" id="IPR031127">
    <property type="entry name" value="E3_UB_ligase_RBR"/>
</dbReference>
<dbReference type="Pfam" id="PF22191">
    <property type="entry name" value="IBR_1"/>
    <property type="match status" value="1"/>
</dbReference>
<evidence type="ECO:0000259" key="16">
    <source>
        <dbReference type="PROSITE" id="PS50089"/>
    </source>
</evidence>
<keyword evidence="6" id="KW-0479">Metal-binding</keyword>
<gene>
    <name evidence="19" type="ORF">Cpir12675_004533</name>
</gene>
<evidence type="ECO:0000259" key="18">
    <source>
        <dbReference type="PROSITE" id="PS51873"/>
    </source>
</evidence>
<evidence type="ECO:0000256" key="12">
    <source>
        <dbReference type="ARBA" id="ARBA00023002"/>
    </source>
</evidence>
<keyword evidence="10" id="KW-0862">Zinc</keyword>
<dbReference type="Gene3D" id="1.20.120.1750">
    <property type="match status" value="1"/>
</dbReference>
<evidence type="ECO:0000256" key="3">
    <source>
        <dbReference type="ARBA" id="ARBA00012251"/>
    </source>
</evidence>
<dbReference type="InterPro" id="IPR044066">
    <property type="entry name" value="TRIAD_supradom"/>
</dbReference>
<organism evidence="19 20">
    <name type="scientific">Ceratocystis pirilliformis</name>
    <dbReference type="NCBI Taxonomy" id="259994"/>
    <lineage>
        <taxon>Eukaryota</taxon>
        <taxon>Fungi</taxon>
        <taxon>Dikarya</taxon>
        <taxon>Ascomycota</taxon>
        <taxon>Pezizomycotina</taxon>
        <taxon>Sordariomycetes</taxon>
        <taxon>Hypocreomycetidae</taxon>
        <taxon>Microascales</taxon>
        <taxon>Ceratocystidaceae</taxon>
        <taxon>Ceratocystis</taxon>
    </lineage>
</organism>
<dbReference type="CDD" id="cd03013">
    <property type="entry name" value="PRX5_like"/>
    <property type="match status" value="1"/>
</dbReference>
<evidence type="ECO:0000256" key="11">
    <source>
        <dbReference type="ARBA" id="ARBA00022862"/>
    </source>
</evidence>
<dbReference type="InterPro" id="IPR001841">
    <property type="entry name" value="Znf_RING"/>
</dbReference>
<dbReference type="PROSITE" id="PS00518">
    <property type="entry name" value="ZF_RING_1"/>
    <property type="match status" value="1"/>
</dbReference>
<keyword evidence="13" id="KW-0676">Redox-active center</keyword>
<comment type="similarity">
    <text evidence="2">Belongs to the peroxiredoxin family. Prx5 subfamily.</text>
</comment>
<dbReference type="CDD" id="cd20356">
    <property type="entry name" value="Rcat_RBR_HHARI-like"/>
    <property type="match status" value="1"/>
</dbReference>
<dbReference type="InterPro" id="IPR017907">
    <property type="entry name" value="Znf_RING_CS"/>
</dbReference>
<dbReference type="Pfam" id="PF21235">
    <property type="entry name" value="UBA_ARI1"/>
    <property type="match status" value="1"/>
</dbReference>
<keyword evidence="4" id="KW-0575">Peroxidase</keyword>
<dbReference type="EC" id="2.3.2.31" evidence="3"/>
<evidence type="ECO:0000256" key="15">
    <source>
        <dbReference type="SAM" id="MobiDB-lite"/>
    </source>
</evidence>
<dbReference type="PANTHER" id="PTHR11685">
    <property type="entry name" value="RBR FAMILY RING FINGER AND IBR DOMAIN-CONTAINING"/>
    <property type="match status" value="1"/>
</dbReference>
<dbReference type="InterPro" id="IPR013766">
    <property type="entry name" value="Thioredoxin_domain"/>
</dbReference>
<evidence type="ECO:0000256" key="9">
    <source>
        <dbReference type="ARBA" id="ARBA00022786"/>
    </source>
</evidence>
<dbReference type="PROSITE" id="PS50089">
    <property type="entry name" value="ZF_RING_2"/>
    <property type="match status" value="1"/>
</dbReference>
<comment type="caution">
    <text evidence="19">The sequence shown here is derived from an EMBL/GenBank/DDBJ whole genome shotgun (WGS) entry which is preliminary data.</text>
</comment>
<keyword evidence="12" id="KW-0560">Oxidoreductase</keyword>
<evidence type="ECO:0000256" key="8">
    <source>
        <dbReference type="ARBA" id="ARBA00022771"/>
    </source>
</evidence>
<dbReference type="SUPFAM" id="SSF52833">
    <property type="entry name" value="Thioredoxin-like"/>
    <property type="match status" value="1"/>
</dbReference>
<dbReference type="SMART" id="SM00647">
    <property type="entry name" value="IBR"/>
    <property type="match status" value="2"/>
</dbReference>
<dbReference type="EMBL" id="JAWDJO010000130">
    <property type="protein sequence ID" value="KAL1892449.1"/>
    <property type="molecule type" value="Genomic_DNA"/>
</dbReference>
<feature type="domain" description="RING-type" evidence="18">
    <location>
        <begin position="426"/>
        <end position="640"/>
    </location>
</feature>
<name>A0ABR3YVP5_9PEZI</name>
<keyword evidence="5" id="KW-0808">Transferase</keyword>
<keyword evidence="11" id="KW-0049">Antioxidant</keyword>
<comment type="catalytic activity">
    <reaction evidence="1">
        <text>[E2 ubiquitin-conjugating enzyme]-S-ubiquitinyl-L-cysteine + [acceptor protein]-L-lysine = [E2 ubiquitin-conjugating enzyme]-L-cysteine + [acceptor protein]-N(6)-ubiquitinyl-L-lysine.</text>
        <dbReference type="EC" id="2.3.2.31"/>
    </reaction>
</comment>
<dbReference type="InterPro" id="IPR048962">
    <property type="entry name" value="ARIH1-like_UBL"/>
</dbReference>
<reference evidence="19 20" key="1">
    <citation type="journal article" date="2024" name="IMA Fungus">
        <title>IMA Genome - F19 : A genome assembly and annotation guide to empower mycologists, including annotated draft genome sequences of Ceratocystis pirilliformis, Diaporthe australafricana, Fusarium ophioides, Paecilomyces lecythidis, and Sporothrix stenoceras.</title>
        <authorList>
            <person name="Aylward J."/>
            <person name="Wilson A.M."/>
            <person name="Visagie C.M."/>
            <person name="Spraker J."/>
            <person name="Barnes I."/>
            <person name="Buitendag C."/>
            <person name="Ceriani C."/>
            <person name="Del Mar Angel L."/>
            <person name="du Plessis D."/>
            <person name="Fuchs T."/>
            <person name="Gasser K."/>
            <person name="Kramer D."/>
            <person name="Li W."/>
            <person name="Munsamy K."/>
            <person name="Piso A."/>
            <person name="Price J.L."/>
            <person name="Sonnekus B."/>
            <person name="Thomas C."/>
            <person name="van der Nest A."/>
            <person name="van Dijk A."/>
            <person name="van Heerden A."/>
            <person name="van Vuuren N."/>
            <person name="Yilmaz N."/>
            <person name="Duong T.A."/>
            <person name="van der Merwe N.A."/>
            <person name="Wingfield M.J."/>
            <person name="Wingfield B.D."/>
        </authorList>
    </citation>
    <scope>NUCLEOTIDE SEQUENCE [LARGE SCALE GENOMIC DNA]</scope>
    <source>
        <strain evidence="19 20">CMW 12675</strain>
    </source>
</reference>
<dbReference type="InterPro" id="IPR002867">
    <property type="entry name" value="IBR_dom"/>
</dbReference>
<dbReference type="Proteomes" id="UP001583280">
    <property type="component" value="Unassembled WGS sequence"/>
</dbReference>
<dbReference type="InterPro" id="IPR018957">
    <property type="entry name" value="Znf_C3HC4_RING-type"/>
</dbReference>
<dbReference type="Gene3D" id="3.40.30.10">
    <property type="entry name" value="Glutaredoxin"/>
    <property type="match status" value="1"/>
</dbReference>
<dbReference type="SMART" id="SM00184">
    <property type="entry name" value="RING"/>
    <property type="match status" value="2"/>
</dbReference>
<dbReference type="CDD" id="cd20346">
    <property type="entry name" value="BRcat_RBR_ANKIB1"/>
    <property type="match status" value="1"/>
</dbReference>